<comment type="similarity">
    <text evidence="1">Belongs to the GSP E family.</text>
</comment>
<dbReference type="SMART" id="SM00382">
    <property type="entry name" value="AAA"/>
    <property type="match status" value="1"/>
</dbReference>
<dbReference type="PROSITE" id="PS00662">
    <property type="entry name" value="T2SP_E"/>
    <property type="match status" value="1"/>
</dbReference>
<feature type="domain" description="Bacterial type II secretion system protein E" evidence="4">
    <location>
        <begin position="379"/>
        <end position="393"/>
    </location>
</feature>
<reference evidence="5 6" key="1">
    <citation type="submission" date="2021-01" db="EMBL/GenBank/DDBJ databases">
        <title>Genomic Encyclopedia of Type Strains, Phase IV (KMG-IV): sequencing the most valuable type-strain genomes for metagenomic binning, comparative biology and taxonomic classification.</title>
        <authorList>
            <person name="Goeker M."/>
        </authorList>
    </citation>
    <scope>NUCLEOTIDE SEQUENCE [LARGE SCALE GENOMIC DNA]</scope>
    <source>
        <strain evidence="5 6">DSM 25890</strain>
    </source>
</reference>
<gene>
    <name evidence="5" type="ORF">JOC73_000487</name>
</gene>
<keyword evidence="3" id="KW-0067">ATP-binding</keyword>
<dbReference type="PANTHER" id="PTHR30258">
    <property type="entry name" value="TYPE II SECRETION SYSTEM PROTEIN GSPE-RELATED"/>
    <property type="match status" value="1"/>
</dbReference>
<organism evidence="5 6">
    <name type="scientific">Alkaliphilus hydrothermalis</name>
    <dbReference type="NCBI Taxonomy" id="1482730"/>
    <lineage>
        <taxon>Bacteria</taxon>
        <taxon>Bacillati</taxon>
        <taxon>Bacillota</taxon>
        <taxon>Clostridia</taxon>
        <taxon>Peptostreptococcales</taxon>
        <taxon>Natronincolaceae</taxon>
        <taxon>Alkaliphilus</taxon>
    </lineage>
</organism>
<dbReference type="Gene3D" id="3.40.50.300">
    <property type="entry name" value="P-loop containing nucleotide triphosphate hydrolases"/>
    <property type="match status" value="1"/>
</dbReference>
<dbReference type="SUPFAM" id="SSF52540">
    <property type="entry name" value="P-loop containing nucleoside triphosphate hydrolases"/>
    <property type="match status" value="1"/>
</dbReference>
<dbReference type="Gene3D" id="3.30.300.160">
    <property type="entry name" value="Type II secretion system, protein E, N-terminal domain"/>
    <property type="match status" value="1"/>
</dbReference>
<keyword evidence="2" id="KW-0547">Nucleotide-binding</keyword>
<dbReference type="InterPro" id="IPR007831">
    <property type="entry name" value="T2SS_GspE_N"/>
</dbReference>
<keyword evidence="6" id="KW-1185">Reference proteome</keyword>
<dbReference type="InterPro" id="IPR001482">
    <property type="entry name" value="T2SS/T4SS_dom"/>
</dbReference>
<dbReference type="InterPro" id="IPR027417">
    <property type="entry name" value="P-loop_NTPase"/>
</dbReference>
<dbReference type="CDD" id="cd01129">
    <property type="entry name" value="PulE-GspE-like"/>
    <property type="match status" value="1"/>
</dbReference>
<evidence type="ECO:0000313" key="6">
    <source>
        <dbReference type="Proteomes" id="UP001314796"/>
    </source>
</evidence>
<evidence type="ECO:0000313" key="5">
    <source>
        <dbReference type="EMBL" id="MBM7613978.1"/>
    </source>
</evidence>
<protein>
    <submittedName>
        <fullName evidence="5">Type IV pilus assembly protein PilB</fullName>
    </submittedName>
</protein>
<dbReference type="RefSeq" id="WP_204400259.1">
    <property type="nucleotide sequence ID" value="NZ_JAFBEE010000002.1"/>
</dbReference>
<dbReference type="EMBL" id="JAFBEE010000002">
    <property type="protein sequence ID" value="MBM7613978.1"/>
    <property type="molecule type" value="Genomic_DNA"/>
</dbReference>
<proteinExistence type="inferred from homology"/>
<dbReference type="InterPro" id="IPR037257">
    <property type="entry name" value="T2SS_E_N_sf"/>
</dbReference>
<dbReference type="Proteomes" id="UP001314796">
    <property type="component" value="Unassembled WGS sequence"/>
</dbReference>
<name>A0ABS2NM23_9FIRM</name>
<accession>A0ABS2NM23</accession>
<sequence>MAAKNKRLGDLLIDAGLITQEQLQKVLQLQKATGKKIGEALIDEGYVQETQIIEVLEFQLGIPHLDLKKYLIQSDVPRLISERLAKRHKLIPVKKDGDKLMVAMADPLNIFAIDDVKIATGLEIVPAITTKKNVEDAIARYYGRESAEEAIRDFRKEYEIDGVEELENNSLNEVSNAPMVRLVNSFIKQAVKLKASDIHIEPSENNLRIRYRIDGDLQEIMTVAKSAHLAIVSRIKILGKMDIAEKRLPQDGRIEMMVEDREVDMRISVLPTVFGEKVVIRILDRSSFVLSKTQLGFTESNMKSFERIIKKPYGIILVTGPTGSGKTTTLYAALKELNQINRNIVTVEDPVEYRLSGINQVQVNNKAGLDFASGLRSILRQDPDVIMIGEIRDAETAQIAVRASITGHLVLSTMHTNDTTSTVTRLVDMGIEPYLVSSSVVGIIAQRLIKKICGSCKYTYMSNPSEMALLGLTEEILLQKGKGCNECNYTGYRGRQAVQEILPVNEAIRRLIDERASLDNIRKTAFLQGMTSLRENCKDLVLEGVTTTDELIRVAYGLD</sequence>
<evidence type="ECO:0000256" key="2">
    <source>
        <dbReference type="ARBA" id="ARBA00022741"/>
    </source>
</evidence>
<evidence type="ECO:0000256" key="3">
    <source>
        <dbReference type="ARBA" id="ARBA00022840"/>
    </source>
</evidence>
<dbReference type="Pfam" id="PF05157">
    <property type="entry name" value="MshEN"/>
    <property type="match status" value="1"/>
</dbReference>
<evidence type="ECO:0000256" key="1">
    <source>
        <dbReference type="ARBA" id="ARBA00006611"/>
    </source>
</evidence>
<dbReference type="Pfam" id="PF00437">
    <property type="entry name" value="T2SSE"/>
    <property type="match status" value="1"/>
</dbReference>
<evidence type="ECO:0000259" key="4">
    <source>
        <dbReference type="PROSITE" id="PS00662"/>
    </source>
</evidence>
<dbReference type="InterPro" id="IPR003593">
    <property type="entry name" value="AAA+_ATPase"/>
</dbReference>
<comment type="caution">
    <text evidence="5">The sequence shown here is derived from an EMBL/GenBank/DDBJ whole genome shotgun (WGS) entry which is preliminary data.</text>
</comment>
<dbReference type="Gene3D" id="3.30.450.90">
    <property type="match status" value="1"/>
</dbReference>
<dbReference type="PANTHER" id="PTHR30258:SF1">
    <property type="entry name" value="PROTEIN TRANSPORT PROTEIN HOFB HOMOLOG"/>
    <property type="match status" value="1"/>
</dbReference>
<dbReference type="SUPFAM" id="SSF160246">
    <property type="entry name" value="EspE N-terminal domain-like"/>
    <property type="match status" value="1"/>
</dbReference>